<dbReference type="RefSeq" id="WP_067020443.1">
    <property type="nucleotide sequence ID" value="NZ_FLOB01000018.1"/>
</dbReference>
<sequence length="203" mass="22388">MERPTKEQIIELPLYVGLDLCDIKVVESEDDAMESLQALQDQTCLGFDTESKPIFRKGEVSLGPSLIQLSTESKAFLFPTRFPFAISAAREILTNPKIMKVGFGIKDDNKEQRKKLNIDIVNTQDLSVTLKHLAGEKSSIGARAAVAMVLKQRLGKGAQQSNWGAHPLKDNQVLYAANDAHSAICVERALRCKSQLSKGMAFI</sequence>
<dbReference type="GO" id="GO:0003676">
    <property type="term" value="F:nucleic acid binding"/>
    <property type="evidence" value="ECO:0007669"/>
    <property type="project" value="InterPro"/>
</dbReference>
<evidence type="ECO:0000313" key="2">
    <source>
        <dbReference type="EMBL" id="SBS37451.1"/>
    </source>
</evidence>
<dbReference type="Gene3D" id="3.30.420.10">
    <property type="entry name" value="Ribonuclease H-like superfamily/Ribonuclease H"/>
    <property type="match status" value="1"/>
</dbReference>
<dbReference type="Proteomes" id="UP000092544">
    <property type="component" value="Unassembled WGS sequence"/>
</dbReference>
<dbReference type="SUPFAM" id="SSF53098">
    <property type="entry name" value="Ribonuclease H-like"/>
    <property type="match status" value="1"/>
</dbReference>
<evidence type="ECO:0000313" key="3">
    <source>
        <dbReference type="Proteomes" id="UP000092544"/>
    </source>
</evidence>
<keyword evidence="2" id="KW-0378">Hydrolase</keyword>
<reference evidence="2 3" key="1">
    <citation type="submission" date="2016-06" db="EMBL/GenBank/DDBJ databases">
        <authorList>
            <person name="Kjaerup R.B."/>
            <person name="Dalgaard T.S."/>
            <person name="Juul-Madsen H.R."/>
        </authorList>
    </citation>
    <scope>NUCLEOTIDE SEQUENCE [LARGE SCALE GENOMIC DNA]</scope>
    <source>
        <strain evidence="2 3">CECT 8886</strain>
    </source>
</reference>
<keyword evidence="3" id="KW-1185">Reference proteome</keyword>
<dbReference type="OrthoDB" id="9793333at2"/>
<dbReference type="InterPro" id="IPR012337">
    <property type="entry name" value="RNaseH-like_sf"/>
</dbReference>
<dbReference type="AlphaFoldDB" id="A0A1A8TVM8"/>
<proteinExistence type="predicted"/>
<protein>
    <submittedName>
        <fullName evidence="2">Ribonuclease D</fullName>
        <ecNumber evidence="2">3.1.13.5</ecNumber>
    </submittedName>
</protein>
<dbReference type="EMBL" id="FLOB01000018">
    <property type="protein sequence ID" value="SBS37451.1"/>
    <property type="molecule type" value="Genomic_DNA"/>
</dbReference>
<dbReference type="GO" id="GO:0008408">
    <property type="term" value="F:3'-5' exonuclease activity"/>
    <property type="evidence" value="ECO:0007669"/>
    <property type="project" value="InterPro"/>
</dbReference>
<dbReference type="EC" id="3.1.13.5" evidence="2"/>
<dbReference type="PANTHER" id="PTHR47765">
    <property type="entry name" value="3'-5' EXONUCLEASE DOMAIN-CONTAINING PROTEIN"/>
    <property type="match status" value="1"/>
</dbReference>
<dbReference type="InterPro" id="IPR052408">
    <property type="entry name" value="Exonuclease_MUT-7-like"/>
</dbReference>
<dbReference type="InterPro" id="IPR036397">
    <property type="entry name" value="RNaseH_sf"/>
</dbReference>
<dbReference type="PANTHER" id="PTHR47765:SF2">
    <property type="entry name" value="EXONUCLEASE MUT-7 HOMOLOG"/>
    <property type="match status" value="1"/>
</dbReference>
<dbReference type="InterPro" id="IPR002562">
    <property type="entry name" value="3'-5'_exonuclease_dom"/>
</dbReference>
<dbReference type="CDD" id="cd06141">
    <property type="entry name" value="WRN_exo"/>
    <property type="match status" value="1"/>
</dbReference>
<organism evidence="2 3">
    <name type="scientific">Marinomonas spartinae</name>
    <dbReference type="NCBI Taxonomy" id="1792290"/>
    <lineage>
        <taxon>Bacteria</taxon>
        <taxon>Pseudomonadati</taxon>
        <taxon>Pseudomonadota</taxon>
        <taxon>Gammaproteobacteria</taxon>
        <taxon>Oceanospirillales</taxon>
        <taxon>Oceanospirillaceae</taxon>
        <taxon>Marinomonas</taxon>
    </lineage>
</organism>
<dbReference type="GO" id="GO:0006139">
    <property type="term" value="P:nucleobase-containing compound metabolic process"/>
    <property type="evidence" value="ECO:0007669"/>
    <property type="project" value="InterPro"/>
</dbReference>
<evidence type="ECO:0000259" key="1">
    <source>
        <dbReference type="SMART" id="SM00474"/>
    </source>
</evidence>
<dbReference type="SMART" id="SM00474">
    <property type="entry name" value="35EXOc"/>
    <property type="match status" value="1"/>
</dbReference>
<dbReference type="GO" id="GO:0033890">
    <property type="term" value="F:ribonuclease D activity"/>
    <property type="evidence" value="ECO:0007669"/>
    <property type="project" value="UniProtKB-EC"/>
</dbReference>
<name>A0A1A8TVM8_9GAMM</name>
<dbReference type="STRING" id="1792290.MSP8886_04117"/>
<feature type="domain" description="3'-5' exonuclease" evidence="1">
    <location>
        <begin position="23"/>
        <end position="195"/>
    </location>
</feature>
<gene>
    <name evidence="2" type="primary">rnd_2</name>
    <name evidence="2" type="ORF">MSP8886_04117</name>
</gene>
<dbReference type="Pfam" id="PF01612">
    <property type="entry name" value="DNA_pol_A_exo1"/>
    <property type="match status" value="1"/>
</dbReference>
<accession>A0A1A8TVM8</accession>